<dbReference type="InterPro" id="IPR023231">
    <property type="entry name" value="GSKIP_dom_sf"/>
</dbReference>
<dbReference type="AlphaFoldDB" id="A0A4Q9MAG2"/>
<accession>A0A4Q9MAG2</accession>
<dbReference type="Pfam" id="PF05303">
    <property type="entry name" value="GSKIP_dom"/>
    <property type="match status" value="1"/>
</dbReference>
<organism evidence="1">
    <name type="scientific">Dichomitus squalens</name>
    <dbReference type="NCBI Taxonomy" id="114155"/>
    <lineage>
        <taxon>Eukaryota</taxon>
        <taxon>Fungi</taxon>
        <taxon>Dikarya</taxon>
        <taxon>Basidiomycota</taxon>
        <taxon>Agaricomycotina</taxon>
        <taxon>Agaricomycetes</taxon>
        <taxon>Polyporales</taxon>
        <taxon>Polyporaceae</taxon>
        <taxon>Dichomitus</taxon>
    </lineage>
</organism>
<evidence type="ECO:0000313" key="1">
    <source>
        <dbReference type="EMBL" id="TBU23198.1"/>
    </source>
</evidence>
<proteinExistence type="predicted"/>
<dbReference type="Gene3D" id="3.30.2280.10">
    <property type="entry name" value="Hypothetical protein (hspc210)"/>
    <property type="match status" value="1"/>
</dbReference>
<reference evidence="1" key="1">
    <citation type="submission" date="2019-01" db="EMBL/GenBank/DDBJ databases">
        <title>Draft genome sequences of three monokaryotic isolates of the white-rot basidiomycete fungus Dichomitus squalens.</title>
        <authorList>
            <consortium name="DOE Joint Genome Institute"/>
            <person name="Lopez S.C."/>
            <person name="Andreopoulos B."/>
            <person name="Pangilinan J."/>
            <person name="Lipzen A."/>
            <person name="Riley R."/>
            <person name="Ahrendt S."/>
            <person name="Ng V."/>
            <person name="Barry K."/>
            <person name="Daum C."/>
            <person name="Grigoriev I.V."/>
            <person name="Hilden K.S."/>
            <person name="Makela M.R."/>
            <person name="de Vries R.P."/>
        </authorList>
    </citation>
    <scope>NUCLEOTIDE SEQUENCE [LARGE SCALE GENOMIC DNA]</scope>
    <source>
        <strain evidence="1">OM18370.1</strain>
    </source>
</reference>
<dbReference type="Proteomes" id="UP000292957">
    <property type="component" value="Unassembled WGS sequence"/>
</dbReference>
<protein>
    <submittedName>
        <fullName evidence="1">Uncharacterized protein</fullName>
    </submittedName>
</protein>
<name>A0A4Q9MAG2_9APHY</name>
<sequence length="115" mass="12443">MATPVQRAFAHDELERALKEQSFGITSFEIVSTTPLKAAASVVLLEGPTVLVSLSNRGFQLYSPTDPPTDPDLDAEAVFETIEQLLQSVSPQYDAARRSALITKLESIQATPEPA</sequence>
<dbReference type="SUPFAM" id="SSF103107">
    <property type="entry name" value="Hypothetical protein c14orf129, hspc210"/>
    <property type="match status" value="1"/>
</dbReference>
<dbReference type="EMBL" id="ML143512">
    <property type="protein sequence ID" value="TBU23198.1"/>
    <property type="molecule type" value="Genomic_DNA"/>
</dbReference>
<gene>
    <name evidence="1" type="ORF">BD311DRAFT_768961</name>
</gene>
<dbReference type="OrthoDB" id="5804279at2759"/>
<dbReference type="InterPro" id="IPR007967">
    <property type="entry name" value="GSKIP_dom"/>
</dbReference>